<organism evidence="1 2">
    <name type="scientific">Dermacentor silvarum</name>
    <name type="common">Tick</name>
    <dbReference type="NCBI Taxonomy" id="543639"/>
    <lineage>
        <taxon>Eukaryota</taxon>
        <taxon>Metazoa</taxon>
        <taxon>Ecdysozoa</taxon>
        <taxon>Arthropoda</taxon>
        <taxon>Chelicerata</taxon>
        <taxon>Arachnida</taxon>
        <taxon>Acari</taxon>
        <taxon>Parasitiformes</taxon>
        <taxon>Ixodida</taxon>
        <taxon>Ixodoidea</taxon>
        <taxon>Ixodidae</taxon>
        <taxon>Rhipicephalinae</taxon>
        <taxon>Dermacentor</taxon>
    </lineage>
</organism>
<dbReference type="EMBL" id="CM023478">
    <property type="protein sequence ID" value="KAH7933066.1"/>
    <property type="molecule type" value="Genomic_DNA"/>
</dbReference>
<protein>
    <submittedName>
        <fullName evidence="1">Uncharacterized protein</fullName>
    </submittedName>
</protein>
<reference evidence="1" key="1">
    <citation type="submission" date="2020-05" db="EMBL/GenBank/DDBJ databases">
        <title>Large-scale comparative analyses of tick genomes elucidate their genetic diversity and vector capacities.</title>
        <authorList>
            <person name="Jia N."/>
            <person name="Wang J."/>
            <person name="Shi W."/>
            <person name="Du L."/>
            <person name="Sun Y."/>
            <person name="Zhan W."/>
            <person name="Jiang J."/>
            <person name="Wang Q."/>
            <person name="Zhang B."/>
            <person name="Ji P."/>
            <person name="Sakyi L.B."/>
            <person name="Cui X."/>
            <person name="Yuan T."/>
            <person name="Jiang B."/>
            <person name="Yang W."/>
            <person name="Lam T.T.-Y."/>
            <person name="Chang Q."/>
            <person name="Ding S."/>
            <person name="Wang X."/>
            <person name="Zhu J."/>
            <person name="Ruan X."/>
            <person name="Zhao L."/>
            <person name="Wei J."/>
            <person name="Que T."/>
            <person name="Du C."/>
            <person name="Cheng J."/>
            <person name="Dai P."/>
            <person name="Han X."/>
            <person name="Huang E."/>
            <person name="Gao Y."/>
            <person name="Liu J."/>
            <person name="Shao H."/>
            <person name="Ye R."/>
            <person name="Li L."/>
            <person name="Wei W."/>
            <person name="Wang X."/>
            <person name="Wang C."/>
            <person name="Yang T."/>
            <person name="Huo Q."/>
            <person name="Li W."/>
            <person name="Guo W."/>
            <person name="Chen H."/>
            <person name="Zhou L."/>
            <person name="Ni X."/>
            <person name="Tian J."/>
            <person name="Zhou Y."/>
            <person name="Sheng Y."/>
            <person name="Liu T."/>
            <person name="Pan Y."/>
            <person name="Xia L."/>
            <person name="Li J."/>
            <person name="Zhao F."/>
            <person name="Cao W."/>
        </authorList>
    </citation>
    <scope>NUCLEOTIDE SEQUENCE</scope>
    <source>
        <strain evidence="1">Dsil-2018</strain>
    </source>
</reference>
<gene>
    <name evidence="1" type="ORF">HPB49_007725</name>
</gene>
<keyword evidence="2" id="KW-1185">Reference proteome</keyword>
<accession>A0ACB8C2L7</accession>
<comment type="caution">
    <text evidence="1">The sequence shown here is derived from an EMBL/GenBank/DDBJ whole genome shotgun (WGS) entry which is preliminary data.</text>
</comment>
<evidence type="ECO:0000313" key="1">
    <source>
        <dbReference type="EMBL" id="KAH7933066.1"/>
    </source>
</evidence>
<proteinExistence type="predicted"/>
<evidence type="ECO:0000313" key="2">
    <source>
        <dbReference type="Proteomes" id="UP000821865"/>
    </source>
</evidence>
<dbReference type="Proteomes" id="UP000821865">
    <property type="component" value="Chromosome 9"/>
</dbReference>
<sequence length="153" mass="18435">MFRFSKDRKRRLLWLVKIRRDKWQPTDRSGSGNLTEAEILERAAEERAAIVARYDRGRDKDNVAQIDPWEDPKFELYHVTDKYGFIHNERLPEKYTVHEAKVRDQENVRLNKWRKMLESWDKYYPNEKASTSFMQCPRPSVLPECSKERKSNS</sequence>
<name>A0ACB8C2L7_DERSI</name>